<feature type="transmembrane region" description="Helical" evidence="3">
    <location>
        <begin position="133"/>
        <end position="155"/>
    </location>
</feature>
<evidence type="ECO:0000313" key="5">
    <source>
        <dbReference type="EMBL" id="CAD9642187.1"/>
    </source>
</evidence>
<sequence>MSFQYQTGVAGVQAGGVAVGGSGRAMVGGVGGVGVGGVGVGGVGVGGARVVGGGVVGGGGMGVGPGVGVGVGGGASCGTAENCVAACVCAPPPGPAVMTFVGQGVGDYSTETNYKYVGMGRGDLAMVAPSRMIWGRVACVSISLAVLLILVILLWPHPFTTTTTTFVPHWTTTPPPHHGECTFWGDPHLKTFDGSRPSFYGAGEAWVIKSSTISIQARYMGTKYTKGLAATNAIVVGGSFMQGHTIEVGTLESRVLLIDNQPALQSFGTVHVAAGITVTYNQAGNLVDAAAGVWSKHVVHMELPSGVRVTVFRWNNYIDLRITMPGGHHIDGACGNFNGNPADDTTEAIQQRVGARVGPGDLLFRSRATVHISATEQALLASPQCRAKYTTAYAACQAELPGAHKSAMDACILDHCYGSNEHTLRYAKGMGL</sequence>
<evidence type="ECO:0000259" key="4">
    <source>
        <dbReference type="PROSITE" id="PS51233"/>
    </source>
</evidence>
<keyword evidence="3" id="KW-1133">Transmembrane helix</keyword>
<dbReference type="EMBL" id="HBGW01094539">
    <property type="protein sequence ID" value="CAD9642187.1"/>
    <property type="molecule type" value="Transcribed_RNA"/>
</dbReference>
<proteinExistence type="predicted"/>
<dbReference type="InterPro" id="IPR050780">
    <property type="entry name" value="Mucin_vWF_Thrombospondin_sf"/>
</dbReference>
<keyword evidence="3" id="KW-0472">Membrane</keyword>
<accession>A0A7S2QH37</accession>
<protein>
    <recommendedName>
        <fullName evidence="4">VWFD domain-containing protein</fullName>
    </recommendedName>
</protein>
<evidence type="ECO:0000256" key="2">
    <source>
        <dbReference type="ARBA" id="ARBA00023180"/>
    </source>
</evidence>
<keyword evidence="1" id="KW-1015">Disulfide bond</keyword>
<reference evidence="5" key="1">
    <citation type="submission" date="2021-01" db="EMBL/GenBank/DDBJ databases">
        <authorList>
            <person name="Corre E."/>
            <person name="Pelletier E."/>
            <person name="Niang G."/>
            <person name="Scheremetjew M."/>
            <person name="Finn R."/>
            <person name="Kale V."/>
            <person name="Holt S."/>
            <person name="Cochrane G."/>
            <person name="Meng A."/>
            <person name="Brown T."/>
            <person name="Cohen L."/>
        </authorList>
    </citation>
    <scope>NUCLEOTIDE SEQUENCE</scope>
    <source>
        <strain evidence="5">RCC3387</strain>
    </source>
</reference>
<dbReference type="PROSITE" id="PS51233">
    <property type="entry name" value="VWFD"/>
    <property type="match status" value="1"/>
</dbReference>
<dbReference type="Pfam" id="PF00094">
    <property type="entry name" value="VWD"/>
    <property type="match status" value="1"/>
</dbReference>
<dbReference type="PANTHER" id="PTHR11339">
    <property type="entry name" value="EXTRACELLULAR MATRIX GLYCOPROTEIN RELATED"/>
    <property type="match status" value="1"/>
</dbReference>
<feature type="domain" description="VWFD" evidence="4">
    <location>
        <begin position="179"/>
        <end position="386"/>
    </location>
</feature>
<dbReference type="InterPro" id="IPR001846">
    <property type="entry name" value="VWF_type-D"/>
</dbReference>
<organism evidence="5">
    <name type="scientific">Zooxanthella nutricula</name>
    <dbReference type="NCBI Taxonomy" id="1333877"/>
    <lineage>
        <taxon>Eukaryota</taxon>
        <taxon>Sar</taxon>
        <taxon>Alveolata</taxon>
        <taxon>Dinophyceae</taxon>
        <taxon>Peridiniales</taxon>
        <taxon>Peridiniales incertae sedis</taxon>
        <taxon>Zooxanthella</taxon>
    </lineage>
</organism>
<keyword evidence="2" id="KW-0325">Glycoprotein</keyword>
<evidence type="ECO:0000256" key="3">
    <source>
        <dbReference type="SAM" id="Phobius"/>
    </source>
</evidence>
<keyword evidence="3" id="KW-0812">Transmembrane</keyword>
<evidence type="ECO:0000256" key="1">
    <source>
        <dbReference type="ARBA" id="ARBA00023157"/>
    </source>
</evidence>
<dbReference type="AlphaFoldDB" id="A0A7S2QH37"/>
<name>A0A7S2QH37_9DINO</name>
<gene>
    <name evidence="5" type="ORF">BRAN1462_LOCUS60009</name>
</gene>
<dbReference type="PANTHER" id="PTHR11339:SF402">
    <property type="entry name" value="VWFD DOMAIN-CONTAINING PROTEIN"/>
    <property type="match status" value="1"/>
</dbReference>